<gene>
    <name evidence="2" type="ORF">LIPSTDRAFT_128404</name>
    <name evidence="1" type="ORF">LIPSTDRAFT_230493</name>
</gene>
<proteinExistence type="predicted"/>
<evidence type="ECO:0000313" key="2">
    <source>
        <dbReference type="EMBL" id="ODQ76271.1"/>
    </source>
</evidence>
<name>A0A1E3QEY5_LIPST</name>
<evidence type="ECO:0000313" key="3">
    <source>
        <dbReference type="Proteomes" id="UP000094385"/>
    </source>
</evidence>
<dbReference type="AlphaFoldDB" id="A0A1E3QEY5"/>
<dbReference type="Proteomes" id="UP000094385">
    <property type="component" value="Unassembled WGS sequence"/>
</dbReference>
<keyword evidence="3" id="KW-1185">Reference proteome</keyword>
<reference evidence="2 3" key="1">
    <citation type="journal article" date="2016" name="Proc. Natl. Acad. Sci. U.S.A.">
        <title>Comparative genomics of biotechnologically important yeasts.</title>
        <authorList>
            <person name="Riley R."/>
            <person name="Haridas S."/>
            <person name="Wolfe K.H."/>
            <person name="Lopes M.R."/>
            <person name="Hittinger C.T."/>
            <person name="Goeker M."/>
            <person name="Salamov A.A."/>
            <person name="Wisecaver J.H."/>
            <person name="Long T.M."/>
            <person name="Calvey C.H."/>
            <person name="Aerts A.L."/>
            <person name="Barry K.W."/>
            <person name="Choi C."/>
            <person name="Clum A."/>
            <person name="Coughlan A.Y."/>
            <person name="Deshpande S."/>
            <person name="Douglass A.P."/>
            <person name="Hanson S.J."/>
            <person name="Klenk H.-P."/>
            <person name="LaButti K.M."/>
            <person name="Lapidus A."/>
            <person name="Lindquist E.A."/>
            <person name="Lipzen A.M."/>
            <person name="Meier-Kolthoff J.P."/>
            <person name="Ohm R.A."/>
            <person name="Otillar R.P."/>
            <person name="Pangilinan J.L."/>
            <person name="Peng Y."/>
            <person name="Rokas A."/>
            <person name="Rosa C.A."/>
            <person name="Scheuner C."/>
            <person name="Sibirny A.A."/>
            <person name="Slot J.C."/>
            <person name="Stielow J.B."/>
            <person name="Sun H."/>
            <person name="Kurtzman C.P."/>
            <person name="Blackwell M."/>
            <person name="Grigoriev I.V."/>
            <person name="Jeffries T.W."/>
        </authorList>
    </citation>
    <scope>NUCLEOTIDE SEQUENCE [LARGE SCALE GENOMIC DNA]</scope>
    <source>
        <strain evidence="2 3">NRRL Y-11557</strain>
    </source>
</reference>
<dbReference type="EMBL" id="KV454289">
    <property type="protein sequence ID" value="ODQ76271.1"/>
    <property type="molecule type" value="Genomic_DNA"/>
</dbReference>
<organism evidence="2 3">
    <name type="scientific">Lipomyces starkeyi NRRL Y-11557</name>
    <dbReference type="NCBI Taxonomy" id="675824"/>
    <lineage>
        <taxon>Eukaryota</taxon>
        <taxon>Fungi</taxon>
        <taxon>Dikarya</taxon>
        <taxon>Ascomycota</taxon>
        <taxon>Saccharomycotina</taxon>
        <taxon>Lipomycetes</taxon>
        <taxon>Lipomycetales</taxon>
        <taxon>Lipomycetaceae</taxon>
        <taxon>Lipomyces</taxon>
    </lineage>
</organism>
<dbReference type="EMBL" id="KV454291">
    <property type="protein sequence ID" value="ODQ74832.1"/>
    <property type="molecule type" value="Genomic_DNA"/>
</dbReference>
<evidence type="ECO:0000313" key="1">
    <source>
        <dbReference type="EMBL" id="ODQ74832.1"/>
    </source>
</evidence>
<sequence>MPELSDRQLVLESLVTGYCLARSTECAMEEVDDDIDSSSGRSAAIRKFIC</sequence>
<accession>A0A1E3QEY5</accession>
<protein>
    <submittedName>
        <fullName evidence="2">Uncharacterized protein</fullName>
    </submittedName>
</protein>